<dbReference type="Proteomes" id="UP001064933">
    <property type="component" value="Chromosome"/>
</dbReference>
<evidence type="ECO:0000259" key="2">
    <source>
        <dbReference type="Pfam" id="PF06812"/>
    </source>
</evidence>
<dbReference type="EMBL" id="CP104562">
    <property type="protein sequence ID" value="UXH76159.1"/>
    <property type="molecule type" value="Genomic_DNA"/>
</dbReference>
<accession>A0ABY6AWL2</accession>
<evidence type="ECO:0000313" key="4">
    <source>
        <dbReference type="Proteomes" id="UP001064933"/>
    </source>
</evidence>
<keyword evidence="4" id="KW-1185">Reference proteome</keyword>
<evidence type="ECO:0000313" key="3">
    <source>
        <dbReference type="EMBL" id="UXH76159.1"/>
    </source>
</evidence>
<dbReference type="RefSeq" id="WP_261755891.1">
    <property type="nucleotide sequence ID" value="NZ_CP104562.2"/>
</dbReference>
<name>A0ABY6AWL2_9BURK</name>
<dbReference type="PANTHER" id="PTHR37951">
    <property type="entry name" value="CYTOPLASMIC PROTEIN-RELATED"/>
    <property type="match status" value="1"/>
</dbReference>
<dbReference type="InterPro" id="IPR010657">
    <property type="entry name" value="ImpA_N"/>
</dbReference>
<feature type="domain" description="ImpA N-terminal" evidence="2">
    <location>
        <begin position="30"/>
        <end position="145"/>
    </location>
</feature>
<reference evidence="3" key="1">
    <citation type="submission" date="2022-10" db="EMBL/GenBank/DDBJ databases">
        <title>Characterization and whole genome sequencing of a new Roseateles species, isolated from fresh water.</title>
        <authorList>
            <person name="Guliayeva D.Y."/>
            <person name="Akhremchuk A.E."/>
            <person name="Sikolenko M.A."/>
            <person name="Valentovich L.N."/>
            <person name="Sidarenka A.V."/>
        </authorList>
    </citation>
    <scope>NUCLEOTIDE SEQUENCE</scope>
    <source>
        <strain evidence="3">BIM B-1768</strain>
    </source>
</reference>
<gene>
    <name evidence="3" type="ORF">N4261_13860</name>
</gene>
<feature type="region of interest" description="Disordered" evidence="1">
    <location>
        <begin position="258"/>
        <end position="308"/>
    </location>
</feature>
<dbReference type="Pfam" id="PF06812">
    <property type="entry name" value="ImpA_N"/>
    <property type="match status" value="1"/>
</dbReference>
<organism evidence="3 4">
    <name type="scientific">Roseateles amylovorans</name>
    <dbReference type="NCBI Taxonomy" id="2978473"/>
    <lineage>
        <taxon>Bacteria</taxon>
        <taxon>Pseudomonadati</taxon>
        <taxon>Pseudomonadota</taxon>
        <taxon>Betaproteobacteria</taxon>
        <taxon>Burkholderiales</taxon>
        <taxon>Sphaerotilaceae</taxon>
        <taxon>Roseateles</taxon>
    </lineage>
</organism>
<sequence>MFDQPSNPTAATFAPPLGAPSPEDWVEWIRPLDADAPGGPNLEYEPAFAALMDALRGRPETQFAPAQPPDWPLTRQLATDLLPRTRDLRIAVAWARASVACDGLSVLPAALALLAELLDQAWDGLHPLPDAEDEEAFARQGQLVDLDTVRGLLGDLRHAPLHRDRRLPALRLRDVQVALDRLPLREGDERFDTEQLQRFFGDEPALCVALRSQVEAASGALGQLRQAWTRRFGADAGVRLKEIGLAIGDLQGLLPDVDRSVTDGAPSADDGQVVTSPDGSMEDSDLTGHAGSPGDLGAGASHHAGPRSIRTRSDALAGLRQIREFLERTEPTNPAQLMLRRAEQLIDKDFFALVREIAPGGIADAARILGLQEDALDASA</sequence>
<evidence type="ECO:0000256" key="1">
    <source>
        <dbReference type="SAM" id="MobiDB-lite"/>
    </source>
</evidence>
<dbReference type="InterPro" id="IPR017740">
    <property type="entry name" value="TssA-like"/>
</dbReference>
<proteinExistence type="predicted"/>
<protein>
    <submittedName>
        <fullName evidence="3">Type VI secretion system ImpA family N-terminal domain-containing protein</fullName>
    </submittedName>
</protein>
<dbReference type="PANTHER" id="PTHR37951:SF1">
    <property type="entry name" value="TYPE VI SECRETION SYSTEM COMPONENT TSSA1"/>
    <property type="match status" value="1"/>
</dbReference>